<comment type="subcellular location">
    <subcellularLocation>
        <location evidence="1 7">Cell outer membrane</location>
    </subcellularLocation>
</comment>
<evidence type="ECO:0000256" key="5">
    <source>
        <dbReference type="ARBA" id="ARBA00023136"/>
    </source>
</evidence>
<keyword evidence="10" id="KW-0675">Receptor</keyword>
<comment type="similarity">
    <text evidence="7">Belongs to the TonB-dependent receptor family.</text>
</comment>
<comment type="caution">
    <text evidence="10">The sequence shown here is derived from an EMBL/GenBank/DDBJ whole genome shotgun (WGS) entry which is preliminary data.</text>
</comment>
<keyword evidence="6" id="KW-0998">Cell outer membrane</keyword>
<accession>A0A7W4J1K5</accession>
<dbReference type="Proteomes" id="UP000577891">
    <property type="component" value="Unassembled WGS sequence"/>
</dbReference>
<evidence type="ECO:0000313" key="10">
    <source>
        <dbReference type="EMBL" id="MBB2173011.1"/>
    </source>
</evidence>
<keyword evidence="4" id="KW-0408">Iron</keyword>
<dbReference type="InterPro" id="IPR011662">
    <property type="entry name" value="Secretin/TonB_short_N"/>
</dbReference>
<evidence type="ECO:0000313" key="11">
    <source>
        <dbReference type="Proteomes" id="UP000577891"/>
    </source>
</evidence>
<keyword evidence="11" id="KW-1185">Reference proteome</keyword>
<name>A0A7W4J1K5_9PROT</name>
<evidence type="ECO:0000256" key="3">
    <source>
        <dbReference type="ARBA" id="ARBA00022496"/>
    </source>
</evidence>
<dbReference type="Gene3D" id="2.170.130.10">
    <property type="entry name" value="TonB-dependent receptor, plug domain"/>
    <property type="match status" value="1"/>
</dbReference>
<gene>
    <name evidence="10" type="ORF">HLH35_12940</name>
</gene>
<keyword evidence="3" id="KW-0410">Iron transport</keyword>
<dbReference type="SMART" id="SM00965">
    <property type="entry name" value="STN"/>
    <property type="match status" value="1"/>
</dbReference>
<dbReference type="AlphaFoldDB" id="A0A7W4J1K5"/>
<evidence type="ECO:0000256" key="7">
    <source>
        <dbReference type="RuleBase" id="RU003357"/>
    </source>
</evidence>
<keyword evidence="3" id="KW-0406">Ion transport</keyword>
<sequence>MSSGVAMAATHSFNIPAGSASEAFDTYQRQSGISVLATGADTKGIHLAPVSGTMTDQAALQALLRGSPLLVKKFNGKAAVVVSAPSVARKATPPKKTAEANDIETLFVTGHRSVQSNKRTSDVIVDSISYDPFENLGGTSSIASSLVLIPGVAGIVDADEPRYVSVRGIAPDLNQTTVDGITMASVGQSGGGSRQVNLQDMPAEMINRTDVYKSFTAEQDGDALGAVIDMQPMSAFSHQGLYKYFDGYGIYSTYGGAAGHSGQAGYDRHWGEGAKGIISDTFGKDKEFGFVLSSRYQVRARNSTKDWQSLQYFDPKGHDVSAPVEGGSVGPSAFHTGNFQNELTTVGGSGRLEWQPIGTGLHASVMGWSYVRWENSTMDDAQYYRKSNTGIGQDTNGLDEIQINSLYLKRRQDQWRRQHNGILGDLDWTRGRSNFRIRAGETTETYDNDEPYIQARTYPKNIWASYTGNPTSGLYEATAGSNAFSSTAQYAASSITHLQQHAWEGIPTARADYTYNVGPHARGFGLVTGFEWRQLTIWDDSNQQNYDTGGDMTSYLLNTGYVAWHNHISSPVLNVPFNFPWSSLKQNAANQALTAYDQRIWDYRYRENVTDGYLSLHYNLANTHFIAGVRVDNVDYTAWTPVTNFNSTAVTGTTRNRGGYINPLPSFDVVHHFPYSVIVHASYSQSIGRPTPGNIAAAETMSCTGAGSDPSASGGTQCSITKGNPNLKPRRAQNFDVSVEKYFNHNNGMVSAAFFSKWIKNDIYNLTTYQMYQGDLALVSQPMNASGSNIKGVEFNVMNRNMSLWGQVFDASANATWMQGNMTYSNGTTMLHTNHLIYQPDYLVNGALTWHIPAIRGALRATATYSGKYLTGLGNQPWQNNGFGSLFSLNLGFWHQVYDHITLKYEIMNLADQQPVWRTGSSLQYISEKDNYGRSFYFHVIIN</sequence>
<dbReference type="PANTHER" id="PTHR40980">
    <property type="entry name" value="PLUG DOMAIN-CONTAINING PROTEIN"/>
    <property type="match status" value="1"/>
</dbReference>
<evidence type="ECO:0000256" key="4">
    <source>
        <dbReference type="ARBA" id="ARBA00023004"/>
    </source>
</evidence>
<dbReference type="InterPro" id="IPR000531">
    <property type="entry name" value="Beta-barrel_TonB"/>
</dbReference>
<dbReference type="SUPFAM" id="SSF56935">
    <property type="entry name" value="Porins"/>
    <property type="match status" value="1"/>
</dbReference>
<dbReference type="InterPro" id="IPR036942">
    <property type="entry name" value="Beta-barrel_TonB_sf"/>
</dbReference>
<dbReference type="InterPro" id="IPR037066">
    <property type="entry name" value="Plug_dom_sf"/>
</dbReference>
<dbReference type="Pfam" id="PF00593">
    <property type="entry name" value="TonB_dep_Rec_b-barrel"/>
    <property type="match status" value="1"/>
</dbReference>
<keyword evidence="2" id="KW-0813">Transport</keyword>
<dbReference type="PANTHER" id="PTHR40980:SF4">
    <property type="entry name" value="TONB-DEPENDENT RECEPTOR-LIKE BETA-BARREL DOMAIN-CONTAINING PROTEIN"/>
    <property type="match status" value="1"/>
</dbReference>
<feature type="domain" description="Secretin/TonB short N-terminal" evidence="9">
    <location>
        <begin position="33"/>
        <end position="84"/>
    </location>
</feature>
<evidence type="ECO:0000256" key="8">
    <source>
        <dbReference type="SAM" id="MobiDB-lite"/>
    </source>
</evidence>
<evidence type="ECO:0000259" key="9">
    <source>
        <dbReference type="SMART" id="SM00965"/>
    </source>
</evidence>
<reference evidence="10 11" key="1">
    <citation type="submission" date="2020-04" db="EMBL/GenBank/DDBJ databases">
        <title>Description of novel Gluconacetobacter.</title>
        <authorList>
            <person name="Sombolestani A."/>
        </authorList>
    </citation>
    <scope>NUCLEOTIDE SEQUENCE [LARGE SCALE GENOMIC DNA]</scope>
    <source>
        <strain evidence="10 11">LMG 27724</strain>
    </source>
</reference>
<dbReference type="GO" id="GO:0006826">
    <property type="term" value="P:iron ion transport"/>
    <property type="evidence" value="ECO:0007669"/>
    <property type="project" value="UniProtKB-KW"/>
</dbReference>
<dbReference type="GO" id="GO:0009279">
    <property type="term" value="C:cell outer membrane"/>
    <property type="evidence" value="ECO:0007669"/>
    <property type="project" value="UniProtKB-SubCell"/>
</dbReference>
<proteinExistence type="inferred from homology"/>
<dbReference type="Gene3D" id="2.40.170.20">
    <property type="entry name" value="TonB-dependent receptor, beta-barrel domain"/>
    <property type="match status" value="1"/>
</dbReference>
<dbReference type="EMBL" id="JABEQE010000011">
    <property type="protein sequence ID" value="MBB2173011.1"/>
    <property type="molecule type" value="Genomic_DNA"/>
</dbReference>
<keyword evidence="7" id="KW-0798">TonB box</keyword>
<organism evidence="10 11">
    <name type="scientific">Gluconacetobacter asukensis</name>
    <dbReference type="NCBI Taxonomy" id="1017181"/>
    <lineage>
        <taxon>Bacteria</taxon>
        <taxon>Pseudomonadati</taxon>
        <taxon>Pseudomonadota</taxon>
        <taxon>Alphaproteobacteria</taxon>
        <taxon>Acetobacterales</taxon>
        <taxon>Acetobacteraceae</taxon>
        <taxon>Gluconacetobacter</taxon>
    </lineage>
</organism>
<feature type="compositionally biased region" description="Polar residues" evidence="8">
    <location>
        <begin position="706"/>
        <end position="724"/>
    </location>
</feature>
<dbReference type="Gene3D" id="3.55.50.30">
    <property type="match status" value="1"/>
</dbReference>
<dbReference type="InterPro" id="IPR012910">
    <property type="entry name" value="Plug_dom"/>
</dbReference>
<dbReference type="InterPro" id="IPR010104">
    <property type="entry name" value="TonB_rcpt_bac"/>
</dbReference>
<dbReference type="NCBIfam" id="TIGR01782">
    <property type="entry name" value="TonB-Xanth-Caul"/>
    <property type="match status" value="1"/>
</dbReference>
<feature type="region of interest" description="Disordered" evidence="8">
    <location>
        <begin position="706"/>
        <end position="731"/>
    </location>
</feature>
<evidence type="ECO:0000256" key="6">
    <source>
        <dbReference type="ARBA" id="ARBA00023237"/>
    </source>
</evidence>
<evidence type="ECO:0000256" key="2">
    <source>
        <dbReference type="ARBA" id="ARBA00022448"/>
    </source>
</evidence>
<protein>
    <submittedName>
        <fullName evidence="10">TonB-dependent receptor</fullName>
    </submittedName>
</protein>
<dbReference type="Pfam" id="PF07715">
    <property type="entry name" value="Plug"/>
    <property type="match status" value="1"/>
</dbReference>
<evidence type="ECO:0000256" key="1">
    <source>
        <dbReference type="ARBA" id="ARBA00004442"/>
    </source>
</evidence>
<keyword evidence="5 7" id="KW-0472">Membrane</keyword>